<dbReference type="Proteomes" id="UP000241769">
    <property type="component" value="Unassembled WGS sequence"/>
</dbReference>
<evidence type="ECO:0000256" key="1">
    <source>
        <dbReference type="SAM" id="Phobius"/>
    </source>
</evidence>
<comment type="caution">
    <text evidence="2">The sequence shown here is derived from an EMBL/GenBank/DDBJ whole genome shotgun (WGS) entry which is preliminary data.</text>
</comment>
<keyword evidence="1" id="KW-0812">Transmembrane</keyword>
<dbReference type="InParanoid" id="A0A2P6MRK2"/>
<evidence type="ECO:0000313" key="3">
    <source>
        <dbReference type="Proteomes" id="UP000241769"/>
    </source>
</evidence>
<protein>
    <recommendedName>
        <fullName evidence="4">Reverse transcriptase domain-containing protein</fullName>
    </recommendedName>
</protein>
<reference evidence="2 3" key="1">
    <citation type="journal article" date="2018" name="Genome Biol. Evol.">
        <title>Multiple Roots of Fruiting Body Formation in Amoebozoa.</title>
        <authorList>
            <person name="Hillmann F."/>
            <person name="Forbes G."/>
            <person name="Novohradska S."/>
            <person name="Ferling I."/>
            <person name="Riege K."/>
            <person name="Groth M."/>
            <person name="Westermann M."/>
            <person name="Marz M."/>
            <person name="Spaller T."/>
            <person name="Winckler T."/>
            <person name="Schaap P."/>
            <person name="Glockner G."/>
        </authorList>
    </citation>
    <scope>NUCLEOTIDE SEQUENCE [LARGE SCALE GENOMIC DNA]</scope>
    <source>
        <strain evidence="2 3">Jena</strain>
    </source>
</reference>
<name>A0A2P6MRK2_9EUKA</name>
<gene>
    <name evidence="2" type="ORF">PROFUN_15581</name>
</gene>
<evidence type="ECO:0008006" key="4">
    <source>
        <dbReference type="Google" id="ProtNLM"/>
    </source>
</evidence>
<keyword evidence="1" id="KW-1133">Transmembrane helix</keyword>
<keyword evidence="1" id="KW-0472">Membrane</keyword>
<dbReference type="EMBL" id="MDYQ01000472">
    <property type="protein sequence ID" value="PRP74334.1"/>
    <property type="molecule type" value="Genomic_DNA"/>
</dbReference>
<dbReference type="AlphaFoldDB" id="A0A2P6MRK2"/>
<evidence type="ECO:0000313" key="2">
    <source>
        <dbReference type="EMBL" id="PRP74334.1"/>
    </source>
</evidence>
<sequence>MLGIFVQIYLDNFLISSGTEEAHVNFIKNWLSSLSIELIQLGGGLGSTLQPKGSAVDLRILHFYQFFIKDYCLIVLQVLGLAHLLTIVLLREYRRVLDLIAVRVAKRIVSIMNEGWVLRILGLAHLLTIVLLREYRRVLDLIAKSSRPDCCSCCKTAKNTDLFDRELFYNAPFPRYSKCHYSLYVCGRILTAGHMGGNKTFGHILTQYQEGVGIFHMEKPHGPSVLKPNPFKRTIEHFIIQLRTKLLEL</sequence>
<organism evidence="2 3">
    <name type="scientific">Planoprotostelium fungivorum</name>
    <dbReference type="NCBI Taxonomy" id="1890364"/>
    <lineage>
        <taxon>Eukaryota</taxon>
        <taxon>Amoebozoa</taxon>
        <taxon>Evosea</taxon>
        <taxon>Variosea</taxon>
        <taxon>Cavosteliida</taxon>
        <taxon>Cavosteliaceae</taxon>
        <taxon>Planoprotostelium</taxon>
    </lineage>
</organism>
<proteinExistence type="predicted"/>
<feature type="transmembrane region" description="Helical" evidence="1">
    <location>
        <begin position="71"/>
        <end position="90"/>
    </location>
</feature>
<accession>A0A2P6MRK2</accession>
<feature type="transmembrane region" description="Helical" evidence="1">
    <location>
        <begin position="116"/>
        <end position="135"/>
    </location>
</feature>
<keyword evidence="3" id="KW-1185">Reference proteome</keyword>